<sequence>MSSAESQPTVDRGITVGKSWPRPATPSPLVPRWEGEFVSHGDWVNFAAKRLTVATDSNGRDLSAICVDAIGRRCANGRDFDRAEKEGTFPVRYFWDCELPSQDPVRFLPMESWDKRDEPVLLLIDYAGDGQHALDDATIAITIGHNNDHNVGPEEAQGWRFAGWCWSHDHYVEGAGKPIGWHPLSAFHALARAMEEARDQQAGVVRI</sequence>
<dbReference type="AlphaFoldDB" id="A0A7X5Y3P4"/>
<accession>A0A7X5Y3P4</accession>
<proteinExistence type="predicted"/>
<evidence type="ECO:0000313" key="2">
    <source>
        <dbReference type="EMBL" id="NJB99897.1"/>
    </source>
</evidence>
<keyword evidence="3" id="KW-1185">Reference proteome</keyword>
<comment type="caution">
    <text evidence="2">The sequence shown here is derived from an EMBL/GenBank/DDBJ whole genome shotgun (WGS) entry which is preliminary data.</text>
</comment>
<dbReference type="EMBL" id="JAATJB010000023">
    <property type="protein sequence ID" value="NJB99897.1"/>
    <property type="molecule type" value="Genomic_DNA"/>
</dbReference>
<protein>
    <submittedName>
        <fullName evidence="2">Uncharacterized protein</fullName>
    </submittedName>
</protein>
<dbReference type="Proteomes" id="UP000531251">
    <property type="component" value="Unassembled WGS sequence"/>
</dbReference>
<evidence type="ECO:0000313" key="3">
    <source>
        <dbReference type="Proteomes" id="UP000531251"/>
    </source>
</evidence>
<name>A0A7X5Y3P4_9SPHN</name>
<dbReference type="RefSeq" id="WP_167713157.1">
    <property type="nucleotide sequence ID" value="NZ_BAAADY010000034.1"/>
</dbReference>
<organism evidence="2 3">
    <name type="scientific">Sphingomonas trueperi</name>
    <dbReference type="NCBI Taxonomy" id="53317"/>
    <lineage>
        <taxon>Bacteria</taxon>
        <taxon>Pseudomonadati</taxon>
        <taxon>Pseudomonadota</taxon>
        <taxon>Alphaproteobacteria</taxon>
        <taxon>Sphingomonadales</taxon>
        <taxon>Sphingomonadaceae</taxon>
        <taxon>Sphingomonas</taxon>
    </lineage>
</organism>
<gene>
    <name evidence="2" type="ORF">GGR89_004243</name>
</gene>
<feature type="region of interest" description="Disordered" evidence="1">
    <location>
        <begin position="1"/>
        <end position="25"/>
    </location>
</feature>
<evidence type="ECO:0000256" key="1">
    <source>
        <dbReference type="SAM" id="MobiDB-lite"/>
    </source>
</evidence>
<reference evidence="2 3" key="1">
    <citation type="submission" date="2020-03" db="EMBL/GenBank/DDBJ databases">
        <title>Genomic Encyclopedia of Type Strains, Phase IV (KMG-IV): sequencing the most valuable type-strain genomes for metagenomic binning, comparative biology and taxonomic classification.</title>
        <authorList>
            <person name="Goeker M."/>
        </authorList>
    </citation>
    <scope>NUCLEOTIDE SEQUENCE [LARGE SCALE GENOMIC DNA]</scope>
    <source>
        <strain evidence="2 3">DSM 7225</strain>
    </source>
</reference>